<dbReference type="Gene3D" id="3.40.50.1580">
    <property type="entry name" value="Nucleoside phosphorylase domain"/>
    <property type="match status" value="1"/>
</dbReference>
<evidence type="ECO:0000313" key="3">
    <source>
        <dbReference type="Proteomes" id="UP000503004"/>
    </source>
</evidence>
<dbReference type="AlphaFoldDB" id="A0A858Q653"/>
<name>A0A858Q653_9GAMM</name>
<dbReference type="GO" id="GO:0008782">
    <property type="term" value="F:adenosylhomocysteine nucleosidase activity"/>
    <property type="evidence" value="ECO:0007669"/>
    <property type="project" value="TreeGrafter"/>
</dbReference>
<dbReference type="KEGG" id="metu:GNH96_04635"/>
<proteinExistence type="predicted"/>
<feature type="domain" description="Nucleoside phosphorylase" evidence="1">
    <location>
        <begin position="33"/>
        <end position="175"/>
    </location>
</feature>
<protein>
    <submittedName>
        <fullName evidence="2">Phosphorylase</fullName>
    </submittedName>
</protein>
<dbReference type="GO" id="GO:0005829">
    <property type="term" value="C:cytosol"/>
    <property type="evidence" value="ECO:0007669"/>
    <property type="project" value="TreeGrafter"/>
</dbReference>
<keyword evidence="3" id="KW-1185">Reference proteome</keyword>
<dbReference type="Proteomes" id="UP000503004">
    <property type="component" value="Chromosome"/>
</dbReference>
<dbReference type="GO" id="GO:0008930">
    <property type="term" value="F:methylthioadenosine nucleosidase activity"/>
    <property type="evidence" value="ECO:0007669"/>
    <property type="project" value="TreeGrafter"/>
</dbReference>
<organism evidence="2 3">
    <name type="scientific">Methylococcus geothermalis</name>
    <dbReference type="NCBI Taxonomy" id="2681310"/>
    <lineage>
        <taxon>Bacteria</taxon>
        <taxon>Pseudomonadati</taxon>
        <taxon>Pseudomonadota</taxon>
        <taxon>Gammaproteobacteria</taxon>
        <taxon>Methylococcales</taxon>
        <taxon>Methylococcaceae</taxon>
        <taxon>Methylococcus</taxon>
    </lineage>
</organism>
<dbReference type="InterPro" id="IPR000845">
    <property type="entry name" value="Nucleoside_phosphorylase_d"/>
</dbReference>
<gene>
    <name evidence="2" type="ORF">GNH96_04635</name>
</gene>
<dbReference type="InterPro" id="IPR017831">
    <property type="entry name" value="Hopanoid-assoc_phosphoryl_HpnG"/>
</dbReference>
<dbReference type="SUPFAM" id="SSF53167">
    <property type="entry name" value="Purine and uridine phosphorylases"/>
    <property type="match status" value="1"/>
</dbReference>
<evidence type="ECO:0000259" key="1">
    <source>
        <dbReference type="Pfam" id="PF01048"/>
    </source>
</evidence>
<sequence length="236" mass="24838">MTRIGLVVALPAECRTLTRRRPRRGEPVAVSDTLHLCLSGSGPDNAEKAAHRLAAEGCNALISWGCAGALRGHLASGDLVLPTEIACADGTVLPTHPDWHRGALRYAETLPCKLSTGRLAASDGVIHGRDAKRALAATTGADAVDMESGAIARTATALKLPVLVIRAIADDAATAIPRSVLDALDPHGNTRLPRLMAHLARRPSEIPDLIRLALAFRAASATLRAMRPHLHAPGKF</sequence>
<dbReference type="GO" id="GO:0019284">
    <property type="term" value="P:L-methionine salvage from S-adenosylmethionine"/>
    <property type="evidence" value="ECO:0007669"/>
    <property type="project" value="TreeGrafter"/>
</dbReference>
<dbReference type="Pfam" id="PF01048">
    <property type="entry name" value="PNP_UDP_1"/>
    <property type="match status" value="1"/>
</dbReference>
<dbReference type="GO" id="GO:0009116">
    <property type="term" value="P:nucleoside metabolic process"/>
    <property type="evidence" value="ECO:0007669"/>
    <property type="project" value="InterPro"/>
</dbReference>
<dbReference type="PANTHER" id="PTHR46832:SF1">
    <property type="entry name" value="5'-METHYLTHIOADENOSINE_S-ADENOSYLHOMOCYSTEINE NUCLEOSIDASE"/>
    <property type="match status" value="1"/>
</dbReference>
<dbReference type="EMBL" id="CP046565">
    <property type="protein sequence ID" value="QJD29320.1"/>
    <property type="molecule type" value="Genomic_DNA"/>
</dbReference>
<dbReference type="CDD" id="cd17768">
    <property type="entry name" value="adenosylhopane_nucleosidase_HpnG-like"/>
    <property type="match status" value="1"/>
</dbReference>
<accession>A0A858Q653</accession>
<dbReference type="RefSeq" id="WP_169602610.1">
    <property type="nucleotide sequence ID" value="NZ_CP046565.1"/>
</dbReference>
<reference evidence="3" key="1">
    <citation type="submission" date="2019-12" db="EMBL/GenBank/DDBJ databases">
        <authorList>
            <person name="Awala S.I."/>
            <person name="Rhee S.K."/>
        </authorList>
    </citation>
    <scope>NUCLEOTIDE SEQUENCE [LARGE SCALE GENOMIC DNA]</scope>
    <source>
        <strain evidence="3">IM1</strain>
    </source>
</reference>
<evidence type="ECO:0000313" key="2">
    <source>
        <dbReference type="EMBL" id="QJD29320.1"/>
    </source>
</evidence>
<dbReference type="NCBIfam" id="TIGR03468">
    <property type="entry name" value="HpnG"/>
    <property type="match status" value="1"/>
</dbReference>
<dbReference type="InterPro" id="IPR035994">
    <property type="entry name" value="Nucleoside_phosphorylase_sf"/>
</dbReference>
<dbReference type="PANTHER" id="PTHR46832">
    <property type="entry name" value="5'-METHYLTHIOADENOSINE/S-ADENOSYLHOMOCYSTEINE NUCLEOSIDASE"/>
    <property type="match status" value="1"/>
</dbReference>